<dbReference type="InterPro" id="IPR002502">
    <property type="entry name" value="Amidase_domain"/>
</dbReference>
<dbReference type="CDD" id="cd06583">
    <property type="entry name" value="PGRP"/>
    <property type="match status" value="1"/>
</dbReference>
<evidence type="ECO:0000313" key="3">
    <source>
        <dbReference type="Proteomes" id="UP000727907"/>
    </source>
</evidence>
<organism evidence="2 3">
    <name type="scientific">Reyranella humidisoli</name>
    <dbReference type="NCBI Taxonomy" id="2849149"/>
    <lineage>
        <taxon>Bacteria</taxon>
        <taxon>Pseudomonadati</taxon>
        <taxon>Pseudomonadota</taxon>
        <taxon>Alphaproteobacteria</taxon>
        <taxon>Hyphomicrobiales</taxon>
        <taxon>Reyranellaceae</taxon>
        <taxon>Reyranella</taxon>
    </lineage>
</organism>
<dbReference type="Proteomes" id="UP000727907">
    <property type="component" value="Unassembled WGS sequence"/>
</dbReference>
<dbReference type="PANTHER" id="PTHR30417">
    <property type="entry name" value="N-ACETYLMURAMOYL-L-ALANINE AMIDASE AMID"/>
    <property type="match status" value="1"/>
</dbReference>
<accession>A0ABS6IS04</accession>
<name>A0ABS6IS04_9HYPH</name>
<dbReference type="Pfam" id="PF01510">
    <property type="entry name" value="Amidase_2"/>
    <property type="match status" value="1"/>
</dbReference>
<dbReference type="PANTHER" id="PTHR30417:SF1">
    <property type="entry name" value="N-ACETYLMURAMOYL-L-ALANINE AMIDASE AMID"/>
    <property type="match status" value="1"/>
</dbReference>
<sequence length="231" mass="25867">MSVNFVDLPSPNHAPRPDGVAVDILVLHYTELPLKESLDILRDGARELRVSSHYVLDLDGTAYRLVPEDRTAWHAGKSWWRGRESLNATSIGIEIVNLHGDRHDYPSEQIEALIELCREIVARHPAIVPRNVVGHSDIAPQRKVDPGRRFPWKMLADRGIGLWPRAGARPLDGDFHKALQRYGYAPPLAVPPREIVKAFQRHYRPSKVDGMVDPETSSQLAGLLDPLGRAA</sequence>
<dbReference type="SMART" id="SM00644">
    <property type="entry name" value="Ami_2"/>
    <property type="match status" value="1"/>
</dbReference>
<proteinExistence type="predicted"/>
<gene>
    <name evidence="2" type="ORF">KQ910_19515</name>
</gene>
<evidence type="ECO:0000313" key="2">
    <source>
        <dbReference type="EMBL" id="MBU8875970.1"/>
    </source>
</evidence>
<dbReference type="InterPro" id="IPR051206">
    <property type="entry name" value="NAMLAA_amidase_2"/>
</dbReference>
<protein>
    <submittedName>
        <fullName evidence="2">N-acetylmuramoyl-L-alanine amidase</fullName>
    </submittedName>
</protein>
<keyword evidence="3" id="KW-1185">Reference proteome</keyword>
<feature type="domain" description="N-acetylmuramoyl-L-alanine amidase" evidence="1">
    <location>
        <begin position="10"/>
        <end position="147"/>
    </location>
</feature>
<evidence type="ECO:0000259" key="1">
    <source>
        <dbReference type="SMART" id="SM00644"/>
    </source>
</evidence>
<comment type="caution">
    <text evidence="2">The sequence shown here is derived from an EMBL/GenBank/DDBJ whole genome shotgun (WGS) entry which is preliminary data.</text>
</comment>
<dbReference type="EMBL" id="JAHOPB010000002">
    <property type="protein sequence ID" value="MBU8875970.1"/>
    <property type="molecule type" value="Genomic_DNA"/>
</dbReference>
<reference evidence="2 3" key="1">
    <citation type="submission" date="2021-06" db="EMBL/GenBank/DDBJ databases">
        <authorList>
            <person name="Lee D.H."/>
        </authorList>
    </citation>
    <scope>NUCLEOTIDE SEQUENCE [LARGE SCALE GENOMIC DNA]</scope>
    <source>
        <strain evidence="2 3">MMS21-HV4-11</strain>
    </source>
</reference>